<accession>A0ABW5NC94</accession>
<sequence>MNETKTIEDRMTSPRFMTQCVIIIIVYFSIKSSFFFNTIFENIVTVRPFLFVASSLTGMIAGVIVTITSYHYNKQKQQIPPLVFCIANIFLTAFILKVFHCEKPGEVFQCEPKIWYAERFFLSVFLPAIEYSCVKTWKNLLEKSRTTKKQTIASLEQDISDLKQTRNEEEQEVSELKQKKADLIEDEKKRTCKKCSAIFGSINAMNAHKCKQKETKEVEPEEVKPEK</sequence>
<feature type="transmembrane region" description="Helical" evidence="2">
    <location>
        <begin position="20"/>
        <end position="40"/>
    </location>
</feature>
<feature type="transmembrane region" description="Helical" evidence="2">
    <location>
        <begin position="46"/>
        <end position="67"/>
    </location>
</feature>
<evidence type="ECO:0000256" key="2">
    <source>
        <dbReference type="SAM" id="Phobius"/>
    </source>
</evidence>
<evidence type="ECO:0008006" key="5">
    <source>
        <dbReference type="Google" id="ProtNLM"/>
    </source>
</evidence>
<dbReference type="Proteomes" id="UP001597459">
    <property type="component" value="Unassembled WGS sequence"/>
</dbReference>
<dbReference type="EMBL" id="JBHULX010000024">
    <property type="protein sequence ID" value="MFD2591789.1"/>
    <property type="molecule type" value="Genomic_DNA"/>
</dbReference>
<protein>
    <recommendedName>
        <fullName evidence="5">C2H2-type domain-containing protein</fullName>
    </recommendedName>
</protein>
<gene>
    <name evidence="3" type="ORF">ACFSTE_13210</name>
</gene>
<organism evidence="3 4">
    <name type="scientific">Aquimarina hainanensis</name>
    <dbReference type="NCBI Taxonomy" id="1578017"/>
    <lineage>
        <taxon>Bacteria</taxon>
        <taxon>Pseudomonadati</taxon>
        <taxon>Bacteroidota</taxon>
        <taxon>Flavobacteriia</taxon>
        <taxon>Flavobacteriales</taxon>
        <taxon>Flavobacteriaceae</taxon>
        <taxon>Aquimarina</taxon>
    </lineage>
</organism>
<keyword evidence="1" id="KW-0175">Coiled coil</keyword>
<name>A0ABW5NC94_9FLAO</name>
<comment type="caution">
    <text evidence="3">The sequence shown here is derived from an EMBL/GenBank/DDBJ whole genome shotgun (WGS) entry which is preliminary data.</text>
</comment>
<feature type="transmembrane region" description="Helical" evidence="2">
    <location>
        <begin position="79"/>
        <end position="99"/>
    </location>
</feature>
<keyword evidence="4" id="KW-1185">Reference proteome</keyword>
<keyword evidence="2" id="KW-0812">Transmembrane</keyword>
<dbReference type="RefSeq" id="WP_378256027.1">
    <property type="nucleotide sequence ID" value="NZ_JBHSJV010000001.1"/>
</dbReference>
<keyword evidence="2" id="KW-1133">Transmembrane helix</keyword>
<feature type="coiled-coil region" evidence="1">
    <location>
        <begin position="145"/>
        <end position="186"/>
    </location>
</feature>
<evidence type="ECO:0000313" key="4">
    <source>
        <dbReference type="Proteomes" id="UP001597459"/>
    </source>
</evidence>
<proteinExistence type="predicted"/>
<evidence type="ECO:0000256" key="1">
    <source>
        <dbReference type="SAM" id="Coils"/>
    </source>
</evidence>
<reference evidence="4" key="1">
    <citation type="journal article" date="2019" name="Int. J. Syst. Evol. Microbiol.">
        <title>The Global Catalogue of Microorganisms (GCM) 10K type strain sequencing project: providing services to taxonomists for standard genome sequencing and annotation.</title>
        <authorList>
            <consortium name="The Broad Institute Genomics Platform"/>
            <consortium name="The Broad Institute Genome Sequencing Center for Infectious Disease"/>
            <person name="Wu L."/>
            <person name="Ma J."/>
        </authorList>
    </citation>
    <scope>NUCLEOTIDE SEQUENCE [LARGE SCALE GENOMIC DNA]</scope>
    <source>
        <strain evidence="4">KCTC 42423</strain>
    </source>
</reference>
<keyword evidence="2" id="KW-0472">Membrane</keyword>
<evidence type="ECO:0000313" key="3">
    <source>
        <dbReference type="EMBL" id="MFD2591789.1"/>
    </source>
</evidence>